<dbReference type="GO" id="GO:0016740">
    <property type="term" value="F:transferase activity"/>
    <property type="evidence" value="ECO:0007669"/>
    <property type="project" value="UniProtKB-KW"/>
</dbReference>
<comment type="caution">
    <text evidence="8">The sequence shown here is derived from an EMBL/GenBank/DDBJ whole genome shotgun (WGS) entry which is preliminary data.</text>
</comment>
<comment type="similarity">
    <text evidence="2">Belongs to the KAE1 / TsaD family. TsaB subfamily.</text>
</comment>
<evidence type="ECO:0000259" key="7">
    <source>
        <dbReference type="Pfam" id="PF00814"/>
    </source>
</evidence>
<dbReference type="GO" id="GO:0005829">
    <property type="term" value="C:cytosol"/>
    <property type="evidence" value="ECO:0007669"/>
    <property type="project" value="TreeGrafter"/>
</dbReference>
<comment type="subcellular location">
    <subcellularLocation>
        <location evidence="1">Cytoplasm</location>
    </subcellularLocation>
</comment>
<organism evidence="8 9">
    <name type="scientific">Aestuariirhabdus litorea</name>
    <dbReference type="NCBI Taxonomy" id="2528527"/>
    <lineage>
        <taxon>Bacteria</taxon>
        <taxon>Pseudomonadati</taxon>
        <taxon>Pseudomonadota</taxon>
        <taxon>Gammaproteobacteria</taxon>
        <taxon>Oceanospirillales</taxon>
        <taxon>Aestuariirhabdaceae</taxon>
        <taxon>Aestuariirhabdus</taxon>
    </lineage>
</organism>
<evidence type="ECO:0000313" key="8">
    <source>
        <dbReference type="EMBL" id="RRJ85141.1"/>
    </source>
</evidence>
<dbReference type="Proteomes" id="UP000280792">
    <property type="component" value="Unassembled WGS sequence"/>
</dbReference>
<protein>
    <recommendedName>
        <fullName evidence="3">tRNA threonylcarbamoyladenosine biosynthesis protein TsaB</fullName>
    </recommendedName>
    <alternativeName>
        <fullName evidence="6">t(6)A37 threonylcarbamoyladenosine biosynthesis protein TsaB</fullName>
    </alternativeName>
</protein>
<reference evidence="8 9" key="2">
    <citation type="submission" date="2018-12" db="EMBL/GenBank/DDBJ databases">
        <title>Simiduia agarivorans gen. nov., sp. nov., a marine, agarolytic bacterium isolated from shallow coastal water from Keelung, Taiwan.</title>
        <authorList>
            <person name="Shieh W.Y."/>
        </authorList>
    </citation>
    <scope>NUCLEOTIDE SEQUENCE [LARGE SCALE GENOMIC DNA]</scope>
    <source>
        <strain evidence="8 9">GTF-13</strain>
    </source>
</reference>
<dbReference type="InterPro" id="IPR000905">
    <property type="entry name" value="Gcp-like_dom"/>
</dbReference>
<evidence type="ECO:0000256" key="4">
    <source>
        <dbReference type="ARBA" id="ARBA00022490"/>
    </source>
</evidence>
<gene>
    <name evidence="8" type="primary">tsaB</name>
    <name evidence="8" type="ORF">D0544_08765</name>
</gene>
<sequence>MSTLLAIDTATEACSVALDVNGETLSEWALIPRQHSEMILPMVDRLLASAGLVLSQVDGIAFGRGPGAFTGVRIATAIVQGLAFATDKPVLPISTLAALAQQAARCHQATRVLAAIDARMDEIYWAGYHCSDDGVVEIIPEQVCAPEQVVLPADTQGWMGIGTGWGLGSRIPLSPARVEVDAYPLAEDIVRLAVPLFEQGKSVAAAQALPVYLRDRVAKKRHER</sequence>
<accession>A0A3P3VQS0</accession>
<evidence type="ECO:0000313" key="9">
    <source>
        <dbReference type="Proteomes" id="UP000280792"/>
    </source>
</evidence>
<evidence type="ECO:0000256" key="3">
    <source>
        <dbReference type="ARBA" id="ARBA00019012"/>
    </source>
</evidence>
<dbReference type="EMBL" id="QWEZ01000001">
    <property type="protein sequence ID" value="RRJ85141.1"/>
    <property type="molecule type" value="Genomic_DNA"/>
</dbReference>
<keyword evidence="4" id="KW-0963">Cytoplasm</keyword>
<dbReference type="Pfam" id="PF00814">
    <property type="entry name" value="TsaD"/>
    <property type="match status" value="1"/>
</dbReference>
<feature type="domain" description="Gcp-like" evidence="7">
    <location>
        <begin position="33"/>
        <end position="151"/>
    </location>
</feature>
<evidence type="ECO:0000256" key="1">
    <source>
        <dbReference type="ARBA" id="ARBA00004496"/>
    </source>
</evidence>
<dbReference type="CDD" id="cd24032">
    <property type="entry name" value="ASKHA_NBD_TsaB"/>
    <property type="match status" value="1"/>
</dbReference>
<dbReference type="NCBIfam" id="TIGR03725">
    <property type="entry name" value="T6A_YeaZ"/>
    <property type="match status" value="1"/>
</dbReference>
<keyword evidence="8" id="KW-0808">Transferase</keyword>
<evidence type="ECO:0000256" key="5">
    <source>
        <dbReference type="ARBA" id="ARBA00022694"/>
    </source>
</evidence>
<dbReference type="PANTHER" id="PTHR11735">
    <property type="entry name" value="TRNA N6-ADENOSINE THREONYLCARBAMOYLTRANSFERASE"/>
    <property type="match status" value="1"/>
</dbReference>
<dbReference type="Gene3D" id="3.30.420.40">
    <property type="match status" value="2"/>
</dbReference>
<dbReference type="PANTHER" id="PTHR11735:SF11">
    <property type="entry name" value="TRNA THREONYLCARBAMOYLADENOSINE BIOSYNTHESIS PROTEIN TSAB"/>
    <property type="match status" value="1"/>
</dbReference>
<keyword evidence="9" id="KW-1185">Reference proteome</keyword>
<name>A0A3P3VQS0_9GAMM</name>
<dbReference type="GO" id="GO:0002949">
    <property type="term" value="P:tRNA threonylcarbamoyladenosine modification"/>
    <property type="evidence" value="ECO:0007669"/>
    <property type="project" value="InterPro"/>
</dbReference>
<keyword evidence="5" id="KW-0819">tRNA processing</keyword>
<reference evidence="8 9" key="1">
    <citation type="submission" date="2018-08" db="EMBL/GenBank/DDBJ databases">
        <authorList>
            <person name="Khan S.A."/>
        </authorList>
    </citation>
    <scope>NUCLEOTIDE SEQUENCE [LARGE SCALE GENOMIC DNA]</scope>
    <source>
        <strain evidence="8 9">GTF-13</strain>
    </source>
</reference>
<dbReference type="RefSeq" id="WP_125015568.1">
    <property type="nucleotide sequence ID" value="NZ_QWEZ01000001.1"/>
</dbReference>
<dbReference type="SUPFAM" id="SSF53067">
    <property type="entry name" value="Actin-like ATPase domain"/>
    <property type="match status" value="2"/>
</dbReference>
<dbReference type="InterPro" id="IPR043129">
    <property type="entry name" value="ATPase_NBD"/>
</dbReference>
<evidence type="ECO:0000256" key="6">
    <source>
        <dbReference type="ARBA" id="ARBA00032446"/>
    </source>
</evidence>
<proteinExistence type="inferred from homology"/>
<dbReference type="FunFam" id="3.30.420.40:FF:000097">
    <property type="entry name" value="tRNA threonylcarbamoyladenosine biosynthesis protein TsaB"/>
    <property type="match status" value="1"/>
</dbReference>
<dbReference type="InterPro" id="IPR022496">
    <property type="entry name" value="T6A_TsaB"/>
</dbReference>
<evidence type="ECO:0000256" key="2">
    <source>
        <dbReference type="ARBA" id="ARBA00010493"/>
    </source>
</evidence>
<dbReference type="AlphaFoldDB" id="A0A3P3VQS0"/>